<reference evidence="1 2" key="1">
    <citation type="journal article" date="2019" name="Int. J. Syst. Evol. Microbiol.">
        <title>Limnobaculum parvum gen. nov., sp. nov., isolated from a freshwater lake.</title>
        <authorList>
            <person name="Baek C."/>
            <person name="Shin S.K."/>
            <person name="Yi H."/>
        </authorList>
    </citation>
    <scope>NUCLEOTIDE SEQUENCE [LARGE SCALE GENOMIC DNA]</scope>
    <source>
        <strain evidence="1 2">HYN0051</strain>
    </source>
</reference>
<keyword evidence="2" id="KW-1185">Reference proteome</keyword>
<organism evidence="1 2">
    <name type="scientific">Limnobaculum parvum</name>
    <dbReference type="NCBI Taxonomy" id="2172103"/>
    <lineage>
        <taxon>Bacteria</taxon>
        <taxon>Pseudomonadati</taxon>
        <taxon>Pseudomonadota</taxon>
        <taxon>Gammaproteobacteria</taxon>
        <taxon>Enterobacterales</taxon>
        <taxon>Budviciaceae</taxon>
        <taxon>Limnobaculum</taxon>
    </lineage>
</organism>
<proteinExistence type="predicted"/>
<dbReference type="AlphaFoldDB" id="A0A2Y9TZA5"/>
<dbReference type="KEGG" id="lpv:HYN51_10870"/>
<sequence>MNLPDYDFTKASKLFKKSEISTSDIADKAYRLWKKQEYEDAAILFCEAARRTQQESLSKDSHYGEAMNHYIRAAFNFNLAGKYSVAEPMLHEAIKYDWPSILPNDVHMVEWAYSYLLYNAETKGKEVFEALFDEAIQHCIGVGRNFPSIHPQQEALLKIALNLQAHESVRHIINAIQSRKPISREAKLLLKQAMETIG</sequence>
<name>A0A2Y9TZA5_9GAMM</name>
<evidence type="ECO:0000313" key="1">
    <source>
        <dbReference type="EMBL" id="AWH89015.1"/>
    </source>
</evidence>
<evidence type="ECO:0000313" key="2">
    <source>
        <dbReference type="Proteomes" id="UP000244908"/>
    </source>
</evidence>
<dbReference type="OrthoDB" id="8858385at2"/>
<dbReference type="EMBL" id="CP029185">
    <property type="protein sequence ID" value="AWH89015.1"/>
    <property type="molecule type" value="Genomic_DNA"/>
</dbReference>
<dbReference type="Proteomes" id="UP000244908">
    <property type="component" value="Chromosome"/>
</dbReference>
<accession>A0A2Y9TZA5</accession>
<evidence type="ECO:0008006" key="3">
    <source>
        <dbReference type="Google" id="ProtNLM"/>
    </source>
</evidence>
<gene>
    <name evidence="1" type="ORF">HYN51_10870</name>
</gene>
<dbReference type="RefSeq" id="WP_108901071.1">
    <property type="nucleotide sequence ID" value="NZ_CP029185.2"/>
</dbReference>
<protein>
    <recommendedName>
        <fullName evidence="3">Tetratricopeptide repeat protein</fullName>
    </recommendedName>
</protein>